<dbReference type="SUPFAM" id="SSF51735">
    <property type="entry name" value="NAD(P)-binding Rossmann-fold domains"/>
    <property type="match status" value="1"/>
</dbReference>
<protein>
    <recommendedName>
        <fullName evidence="2">NADH dehydrogenase [ubiquinone] 1 alpha subcomplex subunit 9, mitochondrial</fullName>
    </recommendedName>
    <alternativeName>
        <fullName evidence="4">Complex I-39kD</fullName>
    </alternativeName>
    <alternativeName>
        <fullName evidence="3">NADH-ubiquinone oxidoreductase 39 kDa subunit</fullName>
    </alternativeName>
</protein>
<evidence type="ECO:0000256" key="4">
    <source>
        <dbReference type="ARBA" id="ARBA00043145"/>
    </source>
</evidence>
<dbReference type="InterPro" id="IPR051207">
    <property type="entry name" value="ComplexI_NDUFA9_subunit"/>
</dbReference>
<dbReference type="InterPro" id="IPR001509">
    <property type="entry name" value="Epimerase_deHydtase"/>
</dbReference>
<dbReference type="Proteomes" id="UP000192578">
    <property type="component" value="Unassembled WGS sequence"/>
</dbReference>
<dbReference type="GO" id="GO:0044877">
    <property type="term" value="F:protein-containing complex binding"/>
    <property type="evidence" value="ECO:0007669"/>
    <property type="project" value="TreeGrafter"/>
</dbReference>
<dbReference type="PANTHER" id="PTHR12126:SF11">
    <property type="entry name" value="NADH DEHYDROGENASE [UBIQUINONE] 1 ALPHA SUBCOMPLEX SUBUNIT 9, MITOCHONDRIAL"/>
    <property type="match status" value="1"/>
</dbReference>
<dbReference type="AlphaFoldDB" id="A0A1W0WM34"/>
<evidence type="ECO:0000313" key="8">
    <source>
        <dbReference type="Proteomes" id="UP000192578"/>
    </source>
</evidence>
<comment type="caution">
    <text evidence="7">The sequence shown here is derived from an EMBL/GenBank/DDBJ whole genome shotgun (WGS) entry which is preliminary data.</text>
</comment>
<keyword evidence="8" id="KW-1185">Reference proteome</keyword>
<evidence type="ECO:0000256" key="1">
    <source>
        <dbReference type="ARBA" id="ARBA00038501"/>
    </source>
</evidence>
<dbReference type="GO" id="GO:0005739">
    <property type="term" value="C:mitochondrion"/>
    <property type="evidence" value="ECO:0007669"/>
    <property type="project" value="TreeGrafter"/>
</dbReference>
<dbReference type="OrthoDB" id="275457at2759"/>
<evidence type="ECO:0000256" key="5">
    <source>
        <dbReference type="ARBA" id="ARBA00046455"/>
    </source>
</evidence>
<evidence type="ECO:0000259" key="6">
    <source>
        <dbReference type="Pfam" id="PF01370"/>
    </source>
</evidence>
<evidence type="ECO:0000256" key="2">
    <source>
        <dbReference type="ARBA" id="ARBA00040720"/>
    </source>
</evidence>
<dbReference type="PANTHER" id="PTHR12126">
    <property type="entry name" value="NADH-UBIQUINONE OXIDOREDUCTASE 39 KDA SUBUNIT-RELATED"/>
    <property type="match status" value="1"/>
</dbReference>
<dbReference type="InterPro" id="IPR036291">
    <property type="entry name" value="NAD(P)-bd_dom_sf"/>
</dbReference>
<evidence type="ECO:0000256" key="3">
    <source>
        <dbReference type="ARBA" id="ARBA00042000"/>
    </source>
</evidence>
<comment type="subunit">
    <text evidence="5">Complex I is composed of 45 different subunits. This a component of the hydrophobic protein fraction. Interacts with BLOC1S1. Interacts with SLC2A4. Interacts with CLOCK. Interacts with RAB5IF.</text>
</comment>
<gene>
    <name evidence="7" type="ORF">BV898_09572</name>
</gene>
<dbReference type="EMBL" id="MTYJ01000076">
    <property type="protein sequence ID" value="OQV16264.1"/>
    <property type="molecule type" value="Genomic_DNA"/>
</dbReference>
<comment type="similarity">
    <text evidence="1">Belongs to the complex I NDUFA9 subunit family.</text>
</comment>
<proteinExistence type="inferred from homology"/>
<organism evidence="7 8">
    <name type="scientific">Hypsibius exemplaris</name>
    <name type="common">Freshwater tardigrade</name>
    <dbReference type="NCBI Taxonomy" id="2072580"/>
    <lineage>
        <taxon>Eukaryota</taxon>
        <taxon>Metazoa</taxon>
        <taxon>Ecdysozoa</taxon>
        <taxon>Tardigrada</taxon>
        <taxon>Eutardigrada</taxon>
        <taxon>Parachela</taxon>
        <taxon>Hypsibioidea</taxon>
        <taxon>Hypsibiidae</taxon>
        <taxon>Hypsibius</taxon>
    </lineage>
</organism>
<name>A0A1W0WM34_HYPEX</name>
<dbReference type="Gene3D" id="3.40.50.720">
    <property type="entry name" value="NAD(P)-binding Rossmann-like Domain"/>
    <property type="match status" value="1"/>
</dbReference>
<dbReference type="Pfam" id="PF01370">
    <property type="entry name" value="Epimerase"/>
    <property type="match status" value="1"/>
</dbReference>
<dbReference type="CDD" id="cd05271">
    <property type="entry name" value="NDUFA9_like_SDR_a"/>
    <property type="match status" value="1"/>
</dbReference>
<evidence type="ECO:0000313" key="7">
    <source>
        <dbReference type="EMBL" id="OQV16264.1"/>
    </source>
</evidence>
<feature type="domain" description="NAD-dependent epimerase/dehydratase" evidence="6">
    <location>
        <begin position="84"/>
        <end position="292"/>
    </location>
</feature>
<sequence>MKSSRVLERWRGAFAITATPGSSRLPVAYQLRCFSQSHVRNAANDGGEGSKGVPELPTAAKSSILGNLKRGRGGRSSFSGIVATVFGPSGFLGPYVINHLGKMGSQVIVAHRCDPYDVRDAKVSGDLGQILYNQIDLRDEDSIRRSIKYSNVVINLIGRDYATKRFSLEQVHVEGARRIARLSKEAGVERLIHLSALNATEKPKRIILPKGSEFLASKWRGEQAVREEFPEAVIIRPSDIFGAEDRFVNYYVRGGRRVFKYMPLWKSGEATWKQPVHSSDVAAGIINAIRSPIAPGRIIDAVGPKRYQLSELVDWMFRLMRRSPEMWGYIRGPLDPITILKIACSSAFAFKFSKSDWQRVEREYVTDERTPGALDLEDLGITNLKPMEDYVPWLVKGSRAYNYYTDDLGEFPDAGIPPSSSGARNAELLV</sequence>
<reference evidence="8" key="1">
    <citation type="submission" date="2017-01" db="EMBL/GenBank/DDBJ databases">
        <title>Comparative genomics of anhydrobiosis in the tardigrade Hypsibius dujardini.</title>
        <authorList>
            <person name="Yoshida Y."/>
            <person name="Koutsovoulos G."/>
            <person name="Laetsch D."/>
            <person name="Stevens L."/>
            <person name="Kumar S."/>
            <person name="Horikawa D."/>
            <person name="Ishino K."/>
            <person name="Komine S."/>
            <person name="Tomita M."/>
            <person name="Blaxter M."/>
            <person name="Arakawa K."/>
        </authorList>
    </citation>
    <scope>NUCLEOTIDE SEQUENCE [LARGE SCALE GENOMIC DNA]</scope>
    <source>
        <strain evidence="8">Z151</strain>
    </source>
</reference>
<accession>A0A1W0WM34</accession>